<dbReference type="Pfam" id="PF00561">
    <property type="entry name" value="Abhydrolase_1"/>
    <property type="match status" value="1"/>
</dbReference>
<feature type="domain" description="AB hydrolase-1" evidence="2">
    <location>
        <begin position="78"/>
        <end position="349"/>
    </location>
</feature>
<dbReference type="GO" id="GO:0006654">
    <property type="term" value="P:phosphatidic acid biosynthetic process"/>
    <property type="evidence" value="ECO:0007669"/>
    <property type="project" value="TreeGrafter"/>
</dbReference>
<dbReference type="Gene3D" id="3.40.50.1820">
    <property type="entry name" value="alpha/beta hydrolase"/>
    <property type="match status" value="1"/>
</dbReference>
<sequence>MKFLNYFFQNQNPQNESQKNIKSSKTYQQTLKLESQILNQYSGLTLGESIEIKDVYFNFRNTETFIHTLECGKQNQEVMVLVHGYGGSAVTYYQILKQLSEKYHVFAIDIIGMGLSDRQNFNVDNDTRSIIDFFVESINQWRIQLSLEQFVLVGHSFGGYISANYTVKYSEQVTELFLLSPMAGTQTNPFESLIDENDFQRYVNNQPFLQKMILKYVRKQHNTKTTIQDLTRKWFVPSKFIIGKALNKKIHTNNKTEKQLWQNYFNNLYQLPESTDHFIHGLITFPFIQAKLSIEQQFEENLNKINQTVHFYFGDSDWMDSTGCIRLSKKLKSTFRYIENASHQLYFDQPQTIANLLLNPYLNYFY</sequence>
<evidence type="ECO:0000313" key="4">
    <source>
        <dbReference type="Proteomes" id="UP000009168"/>
    </source>
</evidence>
<dbReference type="RefSeq" id="XP_001027360.2">
    <property type="nucleotide sequence ID" value="XM_001027360.2"/>
</dbReference>
<comment type="similarity">
    <text evidence="1">Belongs to the peptidase S33 family. ABHD4/ABHD5 subfamily.</text>
</comment>
<organism evidence="3 4">
    <name type="scientific">Tetrahymena thermophila (strain SB210)</name>
    <dbReference type="NCBI Taxonomy" id="312017"/>
    <lineage>
        <taxon>Eukaryota</taxon>
        <taxon>Sar</taxon>
        <taxon>Alveolata</taxon>
        <taxon>Ciliophora</taxon>
        <taxon>Intramacronucleata</taxon>
        <taxon>Oligohymenophorea</taxon>
        <taxon>Hymenostomatida</taxon>
        <taxon>Tetrahymenina</taxon>
        <taxon>Tetrahymenidae</taxon>
        <taxon>Tetrahymena</taxon>
    </lineage>
</organism>
<name>I7MJR6_TETTS</name>
<dbReference type="GO" id="GO:0042171">
    <property type="term" value="F:lysophosphatidic acid acyltransferase activity"/>
    <property type="evidence" value="ECO:0007669"/>
    <property type="project" value="TreeGrafter"/>
</dbReference>
<keyword evidence="3" id="KW-0378">Hydrolase</keyword>
<dbReference type="SUPFAM" id="SSF53474">
    <property type="entry name" value="alpha/beta-Hydrolases"/>
    <property type="match status" value="1"/>
</dbReference>
<dbReference type="EMBL" id="GG662247">
    <property type="protein sequence ID" value="EAS07118.2"/>
    <property type="molecule type" value="Genomic_DNA"/>
</dbReference>
<dbReference type="GeneID" id="7824763"/>
<dbReference type="InterPro" id="IPR000073">
    <property type="entry name" value="AB_hydrolase_1"/>
</dbReference>
<evidence type="ECO:0000256" key="1">
    <source>
        <dbReference type="ARBA" id="ARBA00038097"/>
    </source>
</evidence>
<keyword evidence="4" id="KW-1185">Reference proteome</keyword>
<dbReference type="OrthoDB" id="430332at2759"/>
<dbReference type="eggNOG" id="KOG4409">
    <property type="taxonomic scope" value="Eukaryota"/>
</dbReference>
<gene>
    <name evidence="3" type="ORF">TTHERM_00683240</name>
</gene>
<proteinExistence type="inferred from homology"/>
<dbReference type="InterPro" id="IPR029058">
    <property type="entry name" value="AB_hydrolase_fold"/>
</dbReference>
<dbReference type="PANTHER" id="PTHR42886">
    <property type="entry name" value="RE40534P-RELATED"/>
    <property type="match status" value="1"/>
</dbReference>
<dbReference type="PANTHER" id="PTHR42886:SF29">
    <property type="entry name" value="PUMMELIG, ISOFORM A"/>
    <property type="match status" value="1"/>
</dbReference>
<evidence type="ECO:0000313" key="3">
    <source>
        <dbReference type="EMBL" id="EAS07118.2"/>
    </source>
</evidence>
<dbReference type="AlphaFoldDB" id="I7MJR6"/>
<dbReference type="KEGG" id="tet:TTHERM_00683240"/>
<dbReference type="STRING" id="312017.I7MJR6"/>
<protein>
    <submittedName>
        <fullName evidence="3">Alpha/beta fold hydrolase</fullName>
    </submittedName>
</protein>
<reference evidence="4" key="1">
    <citation type="journal article" date="2006" name="PLoS Biol.">
        <title>Macronuclear genome sequence of the ciliate Tetrahymena thermophila, a model eukaryote.</title>
        <authorList>
            <person name="Eisen J.A."/>
            <person name="Coyne R.S."/>
            <person name="Wu M."/>
            <person name="Wu D."/>
            <person name="Thiagarajan M."/>
            <person name="Wortman J.R."/>
            <person name="Badger J.H."/>
            <person name="Ren Q."/>
            <person name="Amedeo P."/>
            <person name="Jones K.M."/>
            <person name="Tallon L.J."/>
            <person name="Delcher A.L."/>
            <person name="Salzberg S.L."/>
            <person name="Silva J.C."/>
            <person name="Haas B.J."/>
            <person name="Majoros W.H."/>
            <person name="Farzad M."/>
            <person name="Carlton J.M."/>
            <person name="Smith R.K. Jr."/>
            <person name="Garg J."/>
            <person name="Pearlman R.E."/>
            <person name="Karrer K.M."/>
            <person name="Sun L."/>
            <person name="Manning G."/>
            <person name="Elde N.C."/>
            <person name="Turkewitz A.P."/>
            <person name="Asai D.J."/>
            <person name="Wilkes D.E."/>
            <person name="Wang Y."/>
            <person name="Cai H."/>
            <person name="Collins K."/>
            <person name="Stewart B.A."/>
            <person name="Lee S.R."/>
            <person name="Wilamowska K."/>
            <person name="Weinberg Z."/>
            <person name="Ruzzo W.L."/>
            <person name="Wloga D."/>
            <person name="Gaertig J."/>
            <person name="Frankel J."/>
            <person name="Tsao C.-C."/>
            <person name="Gorovsky M.A."/>
            <person name="Keeling P.J."/>
            <person name="Waller R.F."/>
            <person name="Patron N.J."/>
            <person name="Cherry J.M."/>
            <person name="Stover N.A."/>
            <person name="Krieger C.J."/>
            <person name="del Toro C."/>
            <person name="Ryder H.F."/>
            <person name="Williamson S.C."/>
            <person name="Barbeau R.A."/>
            <person name="Hamilton E.P."/>
            <person name="Orias E."/>
        </authorList>
    </citation>
    <scope>NUCLEOTIDE SEQUENCE [LARGE SCALE GENOMIC DNA]</scope>
    <source>
        <strain evidence="4">SB210</strain>
    </source>
</reference>
<dbReference type="GO" id="GO:0055088">
    <property type="term" value="P:lipid homeostasis"/>
    <property type="evidence" value="ECO:0007669"/>
    <property type="project" value="TreeGrafter"/>
</dbReference>
<evidence type="ECO:0000259" key="2">
    <source>
        <dbReference type="Pfam" id="PF00561"/>
    </source>
</evidence>
<dbReference type="GO" id="GO:0052689">
    <property type="term" value="F:carboxylic ester hydrolase activity"/>
    <property type="evidence" value="ECO:0007669"/>
    <property type="project" value="TreeGrafter"/>
</dbReference>
<dbReference type="Proteomes" id="UP000009168">
    <property type="component" value="Unassembled WGS sequence"/>
</dbReference>
<dbReference type="ESTHER" id="tetts-q24h15">
    <property type="family name" value="CGI-58_ABHD5_ABHD4"/>
</dbReference>
<dbReference type="InParanoid" id="I7MJR6"/>
<accession>I7MJR6</accession>
<dbReference type="PRINTS" id="PR00111">
    <property type="entry name" value="ABHYDROLASE"/>
</dbReference>